<protein>
    <recommendedName>
        <fullName evidence="3">RNase H type-1 domain-containing protein</fullName>
    </recommendedName>
</protein>
<evidence type="ECO:0008006" key="3">
    <source>
        <dbReference type="Google" id="ProtNLM"/>
    </source>
</evidence>
<organism evidence="1 2">
    <name type="scientific">Setaria viridis</name>
    <name type="common">Green bristlegrass</name>
    <name type="synonym">Setaria italica subsp. viridis</name>
    <dbReference type="NCBI Taxonomy" id="4556"/>
    <lineage>
        <taxon>Eukaryota</taxon>
        <taxon>Viridiplantae</taxon>
        <taxon>Streptophyta</taxon>
        <taxon>Embryophyta</taxon>
        <taxon>Tracheophyta</taxon>
        <taxon>Spermatophyta</taxon>
        <taxon>Magnoliopsida</taxon>
        <taxon>Liliopsida</taxon>
        <taxon>Poales</taxon>
        <taxon>Poaceae</taxon>
        <taxon>PACMAD clade</taxon>
        <taxon>Panicoideae</taxon>
        <taxon>Panicodae</taxon>
        <taxon>Paniceae</taxon>
        <taxon>Cenchrinae</taxon>
        <taxon>Setaria</taxon>
    </lineage>
</organism>
<dbReference type="AlphaFoldDB" id="A0A4U6SQE7"/>
<dbReference type="EMBL" id="CM016560">
    <property type="protein sequence ID" value="TKV90927.1"/>
    <property type="molecule type" value="Genomic_DNA"/>
</dbReference>
<sequence length="99" mass="11462">MDEDGSHCFFKCKFVRKCWQMMNLKKTVEKHHKKVQRWNPPLEEVLKVNIDGAFLMEQKSGGWGFIVRDADGNAVMAGAGRLESVHDSFLQRLKLALWL</sequence>
<accession>A0A4U6SQE7</accession>
<dbReference type="Proteomes" id="UP000298652">
    <property type="component" value="Chromosome 9"/>
</dbReference>
<dbReference type="InterPro" id="IPR052929">
    <property type="entry name" value="RNase_H-like_EbsB-rel"/>
</dbReference>
<name>A0A4U6SQE7_SETVI</name>
<proteinExistence type="predicted"/>
<dbReference type="Gramene" id="TKV90927">
    <property type="protein sequence ID" value="TKV90927"/>
    <property type="gene ID" value="SEVIR_9G060700v2"/>
</dbReference>
<evidence type="ECO:0000313" key="2">
    <source>
        <dbReference type="Proteomes" id="UP000298652"/>
    </source>
</evidence>
<keyword evidence="2" id="KW-1185">Reference proteome</keyword>
<dbReference type="PANTHER" id="PTHR47074:SF11">
    <property type="entry name" value="REVERSE TRANSCRIPTASE-LIKE PROTEIN"/>
    <property type="match status" value="1"/>
</dbReference>
<reference evidence="1" key="1">
    <citation type="submission" date="2019-03" db="EMBL/GenBank/DDBJ databases">
        <title>WGS assembly of Setaria viridis.</title>
        <authorList>
            <person name="Huang P."/>
            <person name="Jenkins J."/>
            <person name="Grimwood J."/>
            <person name="Barry K."/>
            <person name="Healey A."/>
            <person name="Mamidi S."/>
            <person name="Sreedasyam A."/>
            <person name="Shu S."/>
            <person name="Feldman M."/>
            <person name="Wu J."/>
            <person name="Yu Y."/>
            <person name="Chen C."/>
            <person name="Johnson J."/>
            <person name="Rokhsar D."/>
            <person name="Baxter I."/>
            <person name="Schmutz J."/>
            <person name="Brutnell T."/>
            <person name="Kellogg E."/>
        </authorList>
    </citation>
    <scope>NUCLEOTIDE SEQUENCE [LARGE SCALE GENOMIC DNA]</scope>
</reference>
<gene>
    <name evidence="1" type="ORF">SEVIR_9G060700v2</name>
</gene>
<dbReference type="PANTHER" id="PTHR47074">
    <property type="entry name" value="BNAC02G40300D PROTEIN"/>
    <property type="match status" value="1"/>
</dbReference>
<evidence type="ECO:0000313" key="1">
    <source>
        <dbReference type="EMBL" id="TKV90927.1"/>
    </source>
</evidence>